<keyword evidence="3 7" id="KW-0812">Transmembrane</keyword>
<keyword evidence="5 7" id="KW-0472">Membrane</keyword>
<sequence>MTTLPANKPFRRGPQGADRTWPLLGYAAVTAALLIFLRGSVADGPARLLQPVLFGAFLLSLLFAYQWRAAPWAKTAVFALGIVFVLPFMGRDNTSYFDLVIQMLIFGALALGLNIVVGLAGLLDLGYIAFFAVGAYLWGVFGSPQFAEVSGNAAFATGIDANFFWLFIPLGVLAAALVGVLIGLPVLKLKGDYLAIVTLGLGEVIRIFANNLDVTNGPQGIDAIESAPVPWLNSLAGSLGFAEDQYRLFFLYLLVLVVIGIVILVNYRLDRSKIGRSWIAIREDEVAAQAMGVPLLRTKLLAFASGASFAGAMGVIFAAKQSFIDPKSFDYFQSIGVLSMVILGGMGNIAGVLLGAVVVTMLNLMILPTISEVLQGSFPNINPNLDPSKYQRLIFGLVLVLMMLYRPEGLLPSARRQAEMHQGDDPPPDSLEADNALQSGTAEVLSPGFSTRGENERTGSER</sequence>
<gene>
    <name evidence="8" type="ORF">ACFPQ6_05640</name>
</gene>
<feature type="transmembrane region" description="Helical" evidence="7">
    <location>
        <begin position="48"/>
        <end position="65"/>
    </location>
</feature>
<reference evidence="9" key="1">
    <citation type="journal article" date="2019" name="Int. J. Syst. Evol. Microbiol.">
        <title>The Global Catalogue of Microorganisms (GCM) 10K type strain sequencing project: providing services to taxonomists for standard genome sequencing and annotation.</title>
        <authorList>
            <consortium name="The Broad Institute Genomics Platform"/>
            <consortium name="The Broad Institute Genome Sequencing Center for Infectious Disease"/>
            <person name="Wu L."/>
            <person name="Ma J."/>
        </authorList>
    </citation>
    <scope>NUCLEOTIDE SEQUENCE [LARGE SCALE GENOMIC DNA]</scope>
    <source>
        <strain evidence="9">CGMCC 1.15053</strain>
    </source>
</reference>
<accession>A0ABW1DI14</accession>
<dbReference type="CDD" id="cd06581">
    <property type="entry name" value="TM_PBP1_LivM_like"/>
    <property type="match status" value="1"/>
</dbReference>
<evidence type="ECO:0000256" key="3">
    <source>
        <dbReference type="ARBA" id="ARBA00022692"/>
    </source>
</evidence>
<organism evidence="8 9">
    <name type="scientific">Deinococcus petrolearius</name>
    <dbReference type="NCBI Taxonomy" id="1751295"/>
    <lineage>
        <taxon>Bacteria</taxon>
        <taxon>Thermotogati</taxon>
        <taxon>Deinococcota</taxon>
        <taxon>Deinococci</taxon>
        <taxon>Deinococcales</taxon>
        <taxon>Deinococcaceae</taxon>
        <taxon>Deinococcus</taxon>
    </lineage>
</organism>
<name>A0ABW1DI14_9DEIO</name>
<dbReference type="PANTHER" id="PTHR30482">
    <property type="entry name" value="HIGH-AFFINITY BRANCHED-CHAIN AMINO ACID TRANSPORT SYSTEM PERMEASE"/>
    <property type="match status" value="1"/>
</dbReference>
<feature type="transmembrane region" description="Helical" evidence="7">
    <location>
        <begin position="21"/>
        <end position="42"/>
    </location>
</feature>
<dbReference type="EMBL" id="JBHSOH010000005">
    <property type="protein sequence ID" value="MFC5847787.1"/>
    <property type="molecule type" value="Genomic_DNA"/>
</dbReference>
<keyword evidence="4 7" id="KW-1133">Transmembrane helix</keyword>
<keyword evidence="9" id="KW-1185">Reference proteome</keyword>
<feature type="transmembrane region" description="Helical" evidence="7">
    <location>
        <begin position="163"/>
        <end position="184"/>
    </location>
</feature>
<dbReference type="PANTHER" id="PTHR30482:SF10">
    <property type="entry name" value="HIGH-AFFINITY BRANCHED-CHAIN AMINO ACID TRANSPORT PROTEIN BRAE"/>
    <property type="match status" value="1"/>
</dbReference>
<evidence type="ECO:0000256" key="6">
    <source>
        <dbReference type="SAM" id="MobiDB-lite"/>
    </source>
</evidence>
<evidence type="ECO:0000313" key="8">
    <source>
        <dbReference type="EMBL" id="MFC5847787.1"/>
    </source>
</evidence>
<dbReference type="Proteomes" id="UP001595979">
    <property type="component" value="Unassembled WGS sequence"/>
</dbReference>
<feature type="transmembrane region" description="Helical" evidence="7">
    <location>
        <begin position="249"/>
        <end position="267"/>
    </location>
</feature>
<proteinExistence type="predicted"/>
<feature type="transmembrane region" description="Helical" evidence="7">
    <location>
        <begin position="191"/>
        <end position="209"/>
    </location>
</feature>
<evidence type="ECO:0000313" key="9">
    <source>
        <dbReference type="Proteomes" id="UP001595979"/>
    </source>
</evidence>
<evidence type="ECO:0000256" key="5">
    <source>
        <dbReference type="ARBA" id="ARBA00023136"/>
    </source>
</evidence>
<feature type="transmembrane region" description="Helical" evidence="7">
    <location>
        <begin position="72"/>
        <end position="90"/>
    </location>
</feature>
<feature type="transmembrane region" description="Helical" evidence="7">
    <location>
        <begin position="331"/>
        <end position="347"/>
    </location>
</feature>
<dbReference type="InterPro" id="IPR043428">
    <property type="entry name" value="LivM-like"/>
</dbReference>
<feature type="compositionally biased region" description="Basic and acidic residues" evidence="6">
    <location>
        <begin position="453"/>
        <end position="462"/>
    </location>
</feature>
<evidence type="ECO:0000256" key="7">
    <source>
        <dbReference type="SAM" id="Phobius"/>
    </source>
</evidence>
<evidence type="ECO:0000256" key="2">
    <source>
        <dbReference type="ARBA" id="ARBA00022475"/>
    </source>
</evidence>
<dbReference type="InterPro" id="IPR001851">
    <property type="entry name" value="ABC_transp_permease"/>
</dbReference>
<evidence type="ECO:0000256" key="4">
    <source>
        <dbReference type="ARBA" id="ARBA00022989"/>
    </source>
</evidence>
<protein>
    <submittedName>
        <fullName evidence="8">Branched-chain amino acid ABC transporter permease</fullName>
    </submittedName>
</protein>
<dbReference type="RefSeq" id="WP_380047226.1">
    <property type="nucleotide sequence ID" value="NZ_JBHSOH010000005.1"/>
</dbReference>
<evidence type="ECO:0000256" key="1">
    <source>
        <dbReference type="ARBA" id="ARBA00004651"/>
    </source>
</evidence>
<comment type="subcellular location">
    <subcellularLocation>
        <location evidence="1">Cell membrane</location>
        <topology evidence="1">Multi-pass membrane protein</topology>
    </subcellularLocation>
</comment>
<feature type="transmembrane region" description="Helical" evidence="7">
    <location>
        <begin position="125"/>
        <end position="143"/>
    </location>
</feature>
<feature type="transmembrane region" description="Helical" evidence="7">
    <location>
        <begin position="96"/>
        <end position="118"/>
    </location>
</feature>
<feature type="transmembrane region" description="Helical" evidence="7">
    <location>
        <begin position="300"/>
        <end position="319"/>
    </location>
</feature>
<comment type="caution">
    <text evidence="8">The sequence shown here is derived from an EMBL/GenBank/DDBJ whole genome shotgun (WGS) entry which is preliminary data.</text>
</comment>
<dbReference type="Pfam" id="PF02653">
    <property type="entry name" value="BPD_transp_2"/>
    <property type="match status" value="1"/>
</dbReference>
<feature type="region of interest" description="Disordered" evidence="6">
    <location>
        <begin position="416"/>
        <end position="462"/>
    </location>
</feature>
<keyword evidence="2" id="KW-1003">Cell membrane</keyword>